<gene>
    <name evidence="3" type="ORF">RDB_LOCUS191760</name>
</gene>
<evidence type="ECO:0000313" key="3">
    <source>
        <dbReference type="EMBL" id="CAE6538645.1"/>
    </source>
</evidence>
<reference evidence="3" key="1">
    <citation type="submission" date="2021-01" db="EMBL/GenBank/DDBJ databases">
        <authorList>
            <person name="Kaushik A."/>
        </authorList>
    </citation>
    <scope>NUCLEOTIDE SEQUENCE</scope>
    <source>
        <strain evidence="3">AG2-2IIIB</strain>
    </source>
</reference>
<proteinExistence type="predicted"/>
<sequence>GYTGELALLHHLRLLAPVFYGNLFLPHDSRLDQVPHSLFSLSNPISYNMTQPLLTRKRARRNEHVSRFFLETSHRHPFPRAQMDNMSTAIMTSESQTSFSSTKDSRQPPSTSFDVLSVEPRSTSIRSEKETRTDQRTSSRTHSSESTGQTNSFVTSTYTISMPVETGSSTTWEQLAQLQVEPTTSIRRTTLFLPATFALPSSSPSLSSMVTSSALIAPLSAVTHQSITWTRATPSATSSHSASATASSAAHVNLHHTHISPALIVFMAIAGFFTLAISLYLFRRARYNALHVSRSQFQLAPPNGHDRSTGVSGSESDKSFISGGLGLLGHSHKQKDGHLDASAESPLWGGREKFSPHIGDGILDFPPPAHLHTNERVPGSSRRRSVVDTIRRNVPGRLSKYGAGWDTITEAPVVPTFKITDMDTTNHRRGASGSTFSESPDPNLASIQVASVARPLSATASYASSPLPVARPNLEHPRPAPKVPPRSPARQVTPGIQVAPVPMLPDISGSTTGQKKLVDTSNRGKIDVADISKPLPALMLPQPEMTIQGSRAVGEGDPMAMYTKYSVGLGVRNESSEMVRRETSMAQKIAQIANSNSSSRPTLAPTGSQSSIAKRDTRALAAAAGLASAVLSDERVFSGVDKQQALGNLPGTPGLANVGNVMLRPYGQSGSMIPAYLETPAIGLDGRTSYLSAKVGGPEVEWRNRPGASTGPQDAKVISRNEVATLHRSATDESDRRTILSQYSQDFVPLSQQAHIHQNPDYHSPTYSIYNYYDSSRVSRMPSLIHAEQREPQVGGAL</sequence>
<accession>A0A8H3DUP6</accession>
<dbReference type="AlphaFoldDB" id="A0A8H3DUP6"/>
<organism evidence="3 4">
    <name type="scientific">Rhizoctonia solani</name>
    <dbReference type="NCBI Taxonomy" id="456999"/>
    <lineage>
        <taxon>Eukaryota</taxon>
        <taxon>Fungi</taxon>
        <taxon>Dikarya</taxon>
        <taxon>Basidiomycota</taxon>
        <taxon>Agaricomycotina</taxon>
        <taxon>Agaricomycetes</taxon>
        <taxon>Cantharellales</taxon>
        <taxon>Ceratobasidiaceae</taxon>
        <taxon>Rhizoctonia</taxon>
    </lineage>
</organism>
<feature type="compositionally biased region" description="Polar residues" evidence="1">
    <location>
        <begin position="93"/>
        <end position="125"/>
    </location>
</feature>
<evidence type="ECO:0000256" key="1">
    <source>
        <dbReference type="SAM" id="MobiDB-lite"/>
    </source>
</evidence>
<evidence type="ECO:0000313" key="4">
    <source>
        <dbReference type="Proteomes" id="UP000663843"/>
    </source>
</evidence>
<keyword evidence="2" id="KW-0812">Transmembrane</keyword>
<feature type="region of interest" description="Disordered" evidence="1">
    <location>
        <begin position="464"/>
        <end position="492"/>
    </location>
</feature>
<feature type="compositionally biased region" description="Low complexity" evidence="1">
    <location>
        <begin position="138"/>
        <end position="147"/>
    </location>
</feature>
<keyword evidence="2" id="KW-1133">Transmembrane helix</keyword>
<protein>
    <submittedName>
        <fullName evidence="3">Uncharacterized protein</fullName>
    </submittedName>
</protein>
<comment type="caution">
    <text evidence="3">The sequence shown here is derived from an EMBL/GenBank/DDBJ whole genome shotgun (WGS) entry which is preliminary data.</text>
</comment>
<feature type="compositionally biased region" description="Basic and acidic residues" evidence="1">
    <location>
        <begin position="126"/>
        <end position="137"/>
    </location>
</feature>
<dbReference type="EMBL" id="CAJMWT010009494">
    <property type="protein sequence ID" value="CAE6538645.1"/>
    <property type="molecule type" value="Genomic_DNA"/>
</dbReference>
<feature type="compositionally biased region" description="Polar residues" evidence="1">
    <location>
        <begin position="592"/>
        <end position="612"/>
    </location>
</feature>
<feature type="non-terminal residue" evidence="3">
    <location>
        <position position="798"/>
    </location>
</feature>
<feature type="compositionally biased region" description="Polar residues" evidence="1">
    <location>
        <begin position="432"/>
        <end position="442"/>
    </location>
</feature>
<evidence type="ECO:0000256" key="2">
    <source>
        <dbReference type="SAM" id="Phobius"/>
    </source>
</evidence>
<keyword evidence="2" id="KW-0472">Membrane</keyword>
<dbReference type="Proteomes" id="UP000663843">
    <property type="component" value="Unassembled WGS sequence"/>
</dbReference>
<feature type="transmembrane region" description="Helical" evidence="2">
    <location>
        <begin position="262"/>
        <end position="282"/>
    </location>
</feature>
<name>A0A8H3DUP6_9AGAM</name>
<feature type="region of interest" description="Disordered" evidence="1">
    <location>
        <begin position="93"/>
        <end position="154"/>
    </location>
</feature>
<feature type="region of interest" description="Disordered" evidence="1">
    <location>
        <begin position="592"/>
        <end position="613"/>
    </location>
</feature>
<feature type="region of interest" description="Disordered" evidence="1">
    <location>
        <begin position="423"/>
        <end position="442"/>
    </location>
</feature>